<dbReference type="OrthoDB" id="202203at2759"/>
<dbReference type="Gene3D" id="3.50.50.100">
    <property type="match status" value="1"/>
</dbReference>
<gene>
    <name evidence="2" type="ORF">L227DRAFT_510315</name>
</gene>
<evidence type="ECO:0000313" key="2">
    <source>
        <dbReference type="EMBL" id="RPD55220.1"/>
    </source>
</evidence>
<dbReference type="PANTHER" id="PTHR43735:SF2">
    <property type="entry name" value="FE-REGULATED PROTEIN 8"/>
    <property type="match status" value="1"/>
</dbReference>
<proteinExistence type="predicted"/>
<dbReference type="Pfam" id="PF07992">
    <property type="entry name" value="Pyr_redox_2"/>
    <property type="match status" value="1"/>
</dbReference>
<organism evidence="2 3">
    <name type="scientific">Lentinus tigrinus ALCF2SS1-6</name>
    <dbReference type="NCBI Taxonomy" id="1328759"/>
    <lineage>
        <taxon>Eukaryota</taxon>
        <taxon>Fungi</taxon>
        <taxon>Dikarya</taxon>
        <taxon>Basidiomycota</taxon>
        <taxon>Agaricomycotina</taxon>
        <taxon>Agaricomycetes</taxon>
        <taxon>Polyporales</taxon>
        <taxon>Polyporaceae</taxon>
        <taxon>Lentinus</taxon>
    </lineage>
</organism>
<dbReference type="SUPFAM" id="SSF51905">
    <property type="entry name" value="FAD/NAD(P)-binding domain"/>
    <property type="match status" value="1"/>
</dbReference>
<protein>
    <submittedName>
        <fullName evidence="2">Iron uptake cluster protein</fullName>
    </submittedName>
</protein>
<dbReference type="InterPro" id="IPR023753">
    <property type="entry name" value="FAD/NAD-binding_dom"/>
</dbReference>
<dbReference type="EMBL" id="ML122297">
    <property type="protein sequence ID" value="RPD55220.1"/>
    <property type="molecule type" value="Genomic_DNA"/>
</dbReference>
<dbReference type="PRINTS" id="PR00411">
    <property type="entry name" value="PNDRDTASEI"/>
</dbReference>
<sequence length="483" mass="52350">MVSLVRSSSTKTVAVLGASYGGARAACILAQGLPEGWRVVLVDRNDHMNHLYVLPRFAVLPGHEHKAFIPYNNVFAPPPAFDAPMPPLTAPLKPTPIVNDSRQVFLHASITSLSPHSVTLDRAFPEFGVADSDRTLHFDYLVYALGSHLPSPINLWGPIPGEDVEKADVLDVSRGTKRGGVAWLKRFHKRVERASSVLVVGGGALGIQFATDIAEIYPTTKVTLLHSRTRLLPRFDEAMHSEIVSSLSSLNVCTILGDRLDLSSLASKETRDGERVVRTQSGREISAELVLLCTGQTPNTALLRSVFPNSVHADGPNKGMASVRRTLQLAEPIPADELPDDFAQLSINDPKTRVAAEHVFAVGDAADAFGAVNAGHNAFFQGQLAAHNIIRMVKASERDASSESEPEDLTLEKYAPGLPSIKVSLGLNKSVYQFQGMVGTKEEQQPDLDVHLIWRYYGFNVEREDLETDFEAEAGAEAAVAGA</sequence>
<dbReference type="PANTHER" id="PTHR43735">
    <property type="entry name" value="APOPTOSIS-INDUCING FACTOR 1"/>
    <property type="match status" value="1"/>
</dbReference>
<feature type="domain" description="FAD/NAD(P)-binding" evidence="1">
    <location>
        <begin position="12"/>
        <end position="304"/>
    </location>
</feature>
<dbReference type="AlphaFoldDB" id="A0A5C2RWE9"/>
<accession>A0A5C2RWE9</accession>
<keyword evidence="3" id="KW-1185">Reference proteome</keyword>
<evidence type="ECO:0000313" key="3">
    <source>
        <dbReference type="Proteomes" id="UP000313359"/>
    </source>
</evidence>
<evidence type="ECO:0000259" key="1">
    <source>
        <dbReference type="Pfam" id="PF07992"/>
    </source>
</evidence>
<reference evidence="2" key="1">
    <citation type="journal article" date="2018" name="Genome Biol. Evol.">
        <title>Genomics and development of Lentinus tigrinus, a white-rot wood-decaying mushroom with dimorphic fruiting bodies.</title>
        <authorList>
            <person name="Wu B."/>
            <person name="Xu Z."/>
            <person name="Knudson A."/>
            <person name="Carlson A."/>
            <person name="Chen N."/>
            <person name="Kovaka S."/>
            <person name="LaButti K."/>
            <person name="Lipzen A."/>
            <person name="Pennachio C."/>
            <person name="Riley R."/>
            <person name="Schakwitz W."/>
            <person name="Umezawa K."/>
            <person name="Ohm R.A."/>
            <person name="Grigoriev I.V."/>
            <person name="Nagy L.G."/>
            <person name="Gibbons J."/>
            <person name="Hibbett D."/>
        </authorList>
    </citation>
    <scope>NUCLEOTIDE SEQUENCE [LARGE SCALE GENOMIC DNA]</scope>
    <source>
        <strain evidence="2">ALCF2SS1-6</strain>
    </source>
</reference>
<dbReference type="GO" id="GO:0050660">
    <property type="term" value="F:flavin adenine dinucleotide binding"/>
    <property type="evidence" value="ECO:0007669"/>
    <property type="project" value="TreeGrafter"/>
</dbReference>
<dbReference type="GO" id="GO:0004174">
    <property type="term" value="F:electron-transferring-flavoprotein dehydrogenase activity"/>
    <property type="evidence" value="ECO:0007669"/>
    <property type="project" value="TreeGrafter"/>
</dbReference>
<name>A0A5C2RWE9_9APHY</name>
<dbReference type="GO" id="GO:0005737">
    <property type="term" value="C:cytoplasm"/>
    <property type="evidence" value="ECO:0007669"/>
    <property type="project" value="TreeGrafter"/>
</dbReference>
<dbReference type="Proteomes" id="UP000313359">
    <property type="component" value="Unassembled WGS sequence"/>
</dbReference>
<dbReference type="STRING" id="1328759.A0A5C2RWE9"/>
<dbReference type="InterPro" id="IPR036188">
    <property type="entry name" value="FAD/NAD-bd_sf"/>
</dbReference>
<dbReference type="PRINTS" id="PR00368">
    <property type="entry name" value="FADPNR"/>
</dbReference>